<dbReference type="EMBL" id="JAHCVI010000003">
    <property type="protein sequence ID" value="KAG7288324.1"/>
    <property type="molecule type" value="Genomic_DNA"/>
</dbReference>
<dbReference type="Gene3D" id="3.40.390.10">
    <property type="entry name" value="Collagenase (Catalytic Domain)"/>
    <property type="match status" value="1"/>
</dbReference>
<evidence type="ECO:0000256" key="1">
    <source>
        <dbReference type="SAM" id="MobiDB-lite"/>
    </source>
</evidence>
<dbReference type="AlphaFoldDB" id="A0AAD4EVZ2"/>
<organism evidence="3 4">
    <name type="scientific">Staphylotrichum longicolle</name>
    <dbReference type="NCBI Taxonomy" id="669026"/>
    <lineage>
        <taxon>Eukaryota</taxon>
        <taxon>Fungi</taxon>
        <taxon>Dikarya</taxon>
        <taxon>Ascomycota</taxon>
        <taxon>Pezizomycotina</taxon>
        <taxon>Sordariomycetes</taxon>
        <taxon>Sordariomycetidae</taxon>
        <taxon>Sordariales</taxon>
        <taxon>Chaetomiaceae</taxon>
        <taxon>Staphylotrichum</taxon>
    </lineage>
</organism>
<name>A0AAD4EVZ2_9PEZI</name>
<accession>A0AAD4EVZ2</accession>
<dbReference type="InterPro" id="IPR045518">
    <property type="entry name" value="2EXR"/>
</dbReference>
<dbReference type="PANTHER" id="PTHR35910">
    <property type="entry name" value="2EXR DOMAIN-CONTAINING PROTEIN"/>
    <property type="match status" value="1"/>
</dbReference>
<dbReference type="InterPro" id="IPR024079">
    <property type="entry name" value="MetalloPept_cat_dom_sf"/>
</dbReference>
<reference evidence="3" key="1">
    <citation type="submission" date="2023-02" db="EMBL/GenBank/DDBJ databases">
        <authorList>
            <person name="Palmer J.M."/>
        </authorList>
    </citation>
    <scope>NUCLEOTIDE SEQUENCE</scope>
    <source>
        <strain evidence="3">FW57</strain>
    </source>
</reference>
<evidence type="ECO:0000313" key="4">
    <source>
        <dbReference type="Proteomes" id="UP001197093"/>
    </source>
</evidence>
<protein>
    <recommendedName>
        <fullName evidence="2">2EXR domain-containing protein</fullName>
    </recommendedName>
</protein>
<gene>
    <name evidence="3" type="ORF">NEMBOFW57_007855</name>
</gene>
<comment type="caution">
    <text evidence="3">The sequence shown here is derived from an EMBL/GenBank/DDBJ whole genome shotgun (WGS) entry which is preliminary data.</text>
</comment>
<feature type="region of interest" description="Disordered" evidence="1">
    <location>
        <begin position="294"/>
        <end position="314"/>
    </location>
</feature>
<feature type="compositionally biased region" description="Basic and acidic residues" evidence="1">
    <location>
        <begin position="556"/>
        <end position="591"/>
    </location>
</feature>
<sequence length="1038" mass="116995">MPSTRLQAAKAPTEAEEPAPSASFEPFGRLPPDVRQEVWRAACSQPTFTPGVCHFTETDHAATSEPALVVHEPRNGDILGTNTEAHDMALLSDTPARAYDPARDILYVTHEAYYCFTGLCHGTGPEWVTKIRHLAIGLPSADQSLYLPIAMRRLASLETLSVVYPGPSGTFDWQTAVEPPADKSTPLRRLTEEEMGAVTITADYMYNTWAGDYPIRWTKKIPEHLQMVKKNLDDNCSPRSAGDLWSTPLWDDEAKEVGIRYEARCFEALPTPRKFHSAPILRRQEVKAFGAKTMPRATSSGSSNRGSGQQNDARGVAADGVAANARLWPTDKHRLKVRFRNGDASERDMVKRLVTKHYHAIPMRIRFEFLDDGAPGPSDIRVLFNTDKSSSYVGRDAEQHPRQTTMWLNRHEGIRDQEKRRLQRQADVLHEFGHALGMRHEQQHPGFMAKWNYRVLQERHGWTAEKVRMNYDKVGSGTTWPAPYDPKSIMHYPIRPGDALNSVAPVVQNTVLSEGDRQLLMAIYPAPYGPPVRPTSTTRPETRQAERTLARWQPYKKREPTKTNPGDQRDTGAYKNDKDMIGRHDSRDRSLALRPRGGGDRCQPGIRPRVNPGHAQIVICAGGGFACSSSRTRAGVTFSGTFNSEVIHFDSGGGMHVSNTWATAGSGTYSSQEFVPRPTRIIAQIPCPTCVNGPRLGPGKRHFARYACGSQYITLPRSAAIFPPLHACRESRCLFFKHFNYAPRCNHPNADACACNIWFEFPFISYETDIFTHLYQHWKWGDDPFECLDRARIQHVGLRSGYTELTFTKCVWDLDLSTLPSLRSLSLIMLGPTPGPAEGGRGWSQMNAYALAGREPSVKFEVRDISPTQLELHPFFNHSGIIKSKTIQTGIPNWIEEYDERPKTILLLVKALLWHYAHRDRDTVNREAKGRLAPDYMAPDFGPEDKPCPLPEAKMEGCGPGHTRQEILDWVPPYQLGVKFLCERGWLADLEHVGVFDDERTRKGDFAAFHELRDKWMGLFPSSEDTRWVKVPRRSKTT</sequence>
<dbReference type="Pfam" id="PF20150">
    <property type="entry name" value="2EXR"/>
    <property type="match status" value="1"/>
</dbReference>
<feature type="compositionally biased region" description="Low complexity" evidence="1">
    <location>
        <begin position="299"/>
        <end position="314"/>
    </location>
</feature>
<feature type="region of interest" description="Disordered" evidence="1">
    <location>
        <begin position="530"/>
        <end position="608"/>
    </location>
</feature>
<dbReference type="SUPFAM" id="SSF55486">
    <property type="entry name" value="Metalloproteases ('zincins'), catalytic domain"/>
    <property type="match status" value="1"/>
</dbReference>
<feature type="compositionally biased region" description="Basic and acidic residues" evidence="1">
    <location>
        <begin position="540"/>
        <end position="549"/>
    </location>
</feature>
<evidence type="ECO:0000313" key="3">
    <source>
        <dbReference type="EMBL" id="KAG7288324.1"/>
    </source>
</evidence>
<feature type="region of interest" description="Disordered" evidence="1">
    <location>
        <begin position="1"/>
        <end position="28"/>
    </location>
</feature>
<dbReference type="GO" id="GO:0008237">
    <property type="term" value="F:metallopeptidase activity"/>
    <property type="evidence" value="ECO:0007669"/>
    <property type="project" value="InterPro"/>
</dbReference>
<proteinExistence type="predicted"/>
<evidence type="ECO:0000259" key="2">
    <source>
        <dbReference type="Pfam" id="PF20150"/>
    </source>
</evidence>
<keyword evidence="4" id="KW-1185">Reference proteome</keyword>
<dbReference type="PANTHER" id="PTHR35910:SF6">
    <property type="entry name" value="2EXR DOMAIN-CONTAINING PROTEIN"/>
    <property type="match status" value="1"/>
</dbReference>
<feature type="domain" description="2EXR" evidence="2">
    <location>
        <begin position="24"/>
        <end position="93"/>
    </location>
</feature>
<dbReference type="Proteomes" id="UP001197093">
    <property type="component" value="Unassembled WGS sequence"/>
</dbReference>
<feature type="compositionally biased region" description="Low complexity" evidence="1">
    <location>
        <begin position="8"/>
        <end position="27"/>
    </location>
</feature>